<dbReference type="InterPro" id="IPR028043">
    <property type="entry name" value="PAAT-like"/>
</dbReference>
<accession>A0A152A203</accession>
<evidence type="ECO:0000313" key="1">
    <source>
        <dbReference type="EMBL" id="KYR00283.1"/>
    </source>
</evidence>
<keyword evidence="2" id="KW-1185">Reference proteome</keyword>
<evidence type="ECO:0000313" key="2">
    <source>
        <dbReference type="Proteomes" id="UP000076078"/>
    </source>
</evidence>
<dbReference type="Pfam" id="PF14958">
    <property type="entry name" value="PAAT-like"/>
    <property type="match status" value="1"/>
</dbReference>
<dbReference type="InParanoid" id="A0A152A203"/>
<gene>
    <name evidence="1" type="ORF">DLAC_03448</name>
</gene>
<dbReference type="PANTHER" id="PTHR14787">
    <property type="entry name" value="C10ORF188 FAMILY MEMBER"/>
    <property type="match status" value="1"/>
</dbReference>
<dbReference type="EMBL" id="LODT01000016">
    <property type="protein sequence ID" value="KYR00283.1"/>
    <property type="molecule type" value="Genomic_DNA"/>
</dbReference>
<dbReference type="Proteomes" id="UP000076078">
    <property type="component" value="Unassembled WGS sequence"/>
</dbReference>
<protein>
    <submittedName>
        <fullName evidence="1">Uncharacterized protein</fullName>
    </submittedName>
</protein>
<sequence length="248" mass="28046">MVIIEENDKFNLTTNWAVETLEDGITTIQEEINEVDSDCLKFIQLNQNTSPESCQINIDFGDQYYDISTIVIISNSKVIEYSQNKQYDYIGTSKSTILQESNKNILLNTYQMEPVSKCNFLSIKLLSLCTKGQVKLYTITIGASKSIGDRNQDSTTLIVDKDKMKSLEALTSVMSFLSKKQEPLPTSSPSPSNLAVNPHLNNQIIIETVKKLINESEIRIIKTIEEKFAQISIQIQNLENKVDTHIIK</sequence>
<name>A0A152A203_TIELA</name>
<dbReference type="PANTHER" id="PTHR14787:SF1">
    <property type="entry name" value="ATPASE PAAT"/>
    <property type="match status" value="1"/>
</dbReference>
<dbReference type="AlphaFoldDB" id="A0A152A203"/>
<organism evidence="1 2">
    <name type="scientific">Tieghemostelium lacteum</name>
    <name type="common">Slime mold</name>
    <name type="synonym">Dictyostelium lacteum</name>
    <dbReference type="NCBI Taxonomy" id="361077"/>
    <lineage>
        <taxon>Eukaryota</taxon>
        <taxon>Amoebozoa</taxon>
        <taxon>Evosea</taxon>
        <taxon>Eumycetozoa</taxon>
        <taxon>Dictyostelia</taxon>
        <taxon>Dictyosteliales</taxon>
        <taxon>Raperosteliaceae</taxon>
        <taxon>Tieghemostelium</taxon>
    </lineage>
</organism>
<comment type="caution">
    <text evidence="1">The sequence shown here is derived from an EMBL/GenBank/DDBJ whole genome shotgun (WGS) entry which is preliminary data.</text>
</comment>
<proteinExistence type="predicted"/>
<reference evidence="1 2" key="1">
    <citation type="submission" date="2015-12" db="EMBL/GenBank/DDBJ databases">
        <title>Dictyostelia acquired genes for synthesis and detection of signals that induce cell-type specialization by lateral gene transfer from prokaryotes.</title>
        <authorList>
            <person name="Gloeckner G."/>
            <person name="Schaap P."/>
        </authorList>
    </citation>
    <scope>NUCLEOTIDE SEQUENCE [LARGE SCALE GENOMIC DNA]</scope>
    <source>
        <strain evidence="1 2">TK</strain>
    </source>
</reference>